<dbReference type="RefSeq" id="WP_328336706.1">
    <property type="nucleotide sequence ID" value="NZ_CP107906.1"/>
</dbReference>
<evidence type="ECO:0000256" key="1">
    <source>
        <dbReference type="SAM" id="MobiDB-lite"/>
    </source>
</evidence>
<name>A0ABZ1NLB0_STRVL</name>
<dbReference type="SUPFAM" id="SSF54060">
    <property type="entry name" value="His-Me finger endonucleases"/>
    <property type="match status" value="1"/>
</dbReference>
<keyword evidence="3" id="KW-0540">Nuclease</keyword>
<keyword evidence="3" id="KW-0378">Hydrolase</keyword>
<dbReference type="Pfam" id="PF13392">
    <property type="entry name" value="HNH_3"/>
    <property type="match status" value="1"/>
</dbReference>
<dbReference type="EMBL" id="CP107906">
    <property type="protein sequence ID" value="WUG92284.1"/>
    <property type="molecule type" value="Genomic_DNA"/>
</dbReference>
<dbReference type="Gene3D" id="3.90.75.10">
    <property type="entry name" value="Homing Intron 3 (I-ppo) Encoded Endonuclease, Chain A"/>
    <property type="match status" value="1"/>
</dbReference>
<gene>
    <name evidence="3" type="ORF">OHB29_04200</name>
</gene>
<dbReference type="Proteomes" id="UP001341259">
    <property type="component" value="Chromosome"/>
</dbReference>
<reference evidence="3 4" key="1">
    <citation type="submission" date="2022-10" db="EMBL/GenBank/DDBJ databases">
        <title>The complete genomes of actinobacterial strains from the NBC collection.</title>
        <authorList>
            <person name="Joergensen T.S."/>
            <person name="Alvarez Arevalo M."/>
            <person name="Sterndorff E.B."/>
            <person name="Faurdal D."/>
            <person name="Vuksanovic O."/>
            <person name="Mourched A.-S."/>
            <person name="Charusanti P."/>
            <person name="Shaw S."/>
            <person name="Blin K."/>
            <person name="Weber T."/>
        </authorList>
    </citation>
    <scope>NUCLEOTIDE SEQUENCE [LARGE SCALE GENOMIC DNA]</scope>
    <source>
        <strain evidence="3 4">NBC_00456</strain>
    </source>
</reference>
<evidence type="ECO:0000313" key="4">
    <source>
        <dbReference type="Proteomes" id="UP001341259"/>
    </source>
</evidence>
<proteinExistence type="predicted"/>
<keyword evidence="4" id="KW-1185">Reference proteome</keyword>
<evidence type="ECO:0000313" key="3">
    <source>
        <dbReference type="EMBL" id="WUG92284.1"/>
    </source>
</evidence>
<feature type="domain" description="HNH nuclease" evidence="2">
    <location>
        <begin position="65"/>
        <end position="93"/>
    </location>
</feature>
<keyword evidence="3" id="KW-0255">Endonuclease</keyword>
<evidence type="ECO:0000259" key="2">
    <source>
        <dbReference type="Pfam" id="PF13392"/>
    </source>
</evidence>
<feature type="region of interest" description="Disordered" evidence="1">
    <location>
        <begin position="95"/>
        <end position="131"/>
    </location>
</feature>
<dbReference type="InterPro" id="IPR003615">
    <property type="entry name" value="HNH_nuc"/>
</dbReference>
<dbReference type="GO" id="GO:0004519">
    <property type="term" value="F:endonuclease activity"/>
    <property type="evidence" value="ECO:0007669"/>
    <property type="project" value="UniProtKB-KW"/>
</dbReference>
<dbReference type="InterPro" id="IPR044930">
    <property type="entry name" value="Homing_endonuclease_His-Me"/>
</dbReference>
<dbReference type="InterPro" id="IPR044925">
    <property type="entry name" value="His-Me_finger_sf"/>
</dbReference>
<protein>
    <submittedName>
        <fullName evidence="3">HNH endonuclease</fullName>
    </submittedName>
</protein>
<organism evidence="3 4">
    <name type="scientific">Streptomyces violaceus</name>
    <name type="common">Streptomyces venezuelae</name>
    <dbReference type="NCBI Taxonomy" id="1936"/>
    <lineage>
        <taxon>Bacteria</taxon>
        <taxon>Bacillati</taxon>
        <taxon>Actinomycetota</taxon>
        <taxon>Actinomycetes</taxon>
        <taxon>Kitasatosporales</taxon>
        <taxon>Streptomycetaceae</taxon>
        <taxon>Streptomyces</taxon>
    </lineage>
</organism>
<sequence>MGTKFVRWDPARLVEQVRSVCEVQANGCWVWRYCGYTSNHYPEIMINRRRGSVARRLLELTTGEVGEVARHRCDNRPCCNPDHLLWGTQAENVQDALERGRRPRKQSSPSVPPRAPESYARGSRHGRARFTEDEVRAIRAEHAAGASIYRIAKESGASKCAIKMIVERATWTHI</sequence>
<accession>A0ABZ1NLB0</accession>